<dbReference type="NCBIfam" id="TIGR01122">
    <property type="entry name" value="ilvE_I"/>
    <property type="match status" value="1"/>
</dbReference>
<evidence type="ECO:0000256" key="16">
    <source>
        <dbReference type="RuleBase" id="RU004516"/>
    </source>
</evidence>
<comment type="catalytic activity">
    <reaction evidence="12 17">
        <text>L-valine + 2-oxoglutarate = 3-methyl-2-oxobutanoate + L-glutamate</text>
        <dbReference type="Rhea" id="RHEA:24813"/>
        <dbReference type="ChEBI" id="CHEBI:11851"/>
        <dbReference type="ChEBI" id="CHEBI:16810"/>
        <dbReference type="ChEBI" id="CHEBI:29985"/>
        <dbReference type="ChEBI" id="CHEBI:57762"/>
        <dbReference type="EC" id="2.6.1.42"/>
    </reaction>
</comment>
<gene>
    <name evidence="17" type="primary">ilvE</name>
    <name evidence="18" type="ORF">K8G79_04330</name>
</gene>
<dbReference type="InterPro" id="IPR043131">
    <property type="entry name" value="BCAT-like_N"/>
</dbReference>
<evidence type="ECO:0000256" key="4">
    <source>
        <dbReference type="ARBA" id="ARBA00004931"/>
    </source>
</evidence>
<comment type="catalytic activity">
    <reaction evidence="14 17">
        <text>L-leucine + 2-oxoglutarate = 4-methyl-2-oxopentanoate + L-glutamate</text>
        <dbReference type="Rhea" id="RHEA:18321"/>
        <dbReference type="ChEBI" id="CHEBI:16810"/>
        <dbReference type="ChEBI" id="CHEBI:17865"/>
        <dbReference type="ChEBI" id="CHEBI:29985"/>
        <dbReference type="ChEBI" id="CHEBI:57427"/>
        <dbReference type="EC" id="2.6.1.42"/>
    </reaction>
</comment>
<evidence type="ECO:0000256" key="8">
    <source>
        <dbReference type="ARBA" id="ARBA00022605"/>
    </source>
</evidence>
<evidence type="ECO:0000256" key="2">
    <source>
        <dbReference type="ARBA" id="ARBA00003109"/>
    </source>
</evidence>
<dbReference type="Gene3D" id="3.20.10.10">
    <property type="entry name" value="D-amino Acid Aminotransferase, subunit A, domain 2"/>
    <property type="match status" value="1"/>
</dbReference>
<evidence type="ECO:0000313" key="18">
    <source>
        <dbReference type="EMBL" id="MBZ0159354.1"/>
    </source>
</evidence>
<dbReference type="InterPro" id="IPR033939">
    <property type="entry name" value="BCAT_family"/>
</dbReference>
<name>A0AAJ1AGN5_9BACT</name>
<dbReference type="InterPro" id="IPR005785">
    <property type="entry name" value="B_amino_transI"/>
</dbReference>
<proteinExistence type="inferred from homology"/>
<dbReference type="GO" id="GO:0008652">
    <property type="term" value="P:amino acid biosynthetic process"/>
    <property type="evidence" value="ECO:0007669"/>
    <property type="project" value="UniProtKB-KW"/>
</dbReference>
<keyword evidence="7 17" id="KW-0032">Aminotransferase</keyword>
<dbReference type="InterPro" id="IPR018300">
    <property type="entry name" value="Aminotrans_IV_CS"/>
</dbReference>
<evidence type="ECO:0000256" key="10">
    <source>
        <dbReference type="ARBA" id="ARBA00022898"/>
    </source>
</evidence>
<dbReference type="SUPFAM" id="SSF56752">
    <property type="entry name" value="D-aminoacid aminotransferase-like PLP-dependent enzymes"/>
    <property type="match status" value="1"/>
</dbReference>
<keyword evidence="8 17" id="KW-0028">Amino-acid biosynthesis</keyword>
<evidence type="ECO:0000256" key="11">
    <source>
        <dbReference type="ARBA" id="ARBA00023304"/>
    </source>
</evidence>
<comment type="similarity">
    <text evidence="6 15">Belongs to the class-IV pyridoxal-phosphate-dependent aminotransferase family.</text>
</comment>
<comment type="caution">
    <text evidence="18">The sequence shown here is derived from an EMBL/GenBank/DDBJ whole genome shotgun (WGS) entry which is preliminary data.</text>
</comment>
<keyword evidence="11 17" id="KW-0100">Branched-chain amino acid biosynthesis</keyword>
<dbReference type="InterPro" id="IPR050571">
    <property type="entry name" value="Class-IV_PLP-Dep_Aminotrnsfr"/>
</dbReference>
<dbReference type="NCBIfam" id="NF005146">
    <property type="entry name" value="PRK06606.1"/>
    <property type="match status" value="1"/>
</dbReference>
<dbReference type="GO" id="GO:0009082">
    <property type="term" value="P:branched-chain amino acid biosynthetic process"/>
    <property type="evidence" value="ECO:0007669"/>
    <property type="project" value="UniProtKB-KW"/>
</dbReference>
<dbReference type="FunFam" id="3.20.10.10:FF:000013">
    <property type="entry name" value="Branched-chain-amino-acid aminotransferase"/>
    <property type="match status" value="1"/>
</dbReference>
<evidence type="ECO:0000256" key="13">
    <source>
        <dbReference type="ARBA" id="ARBA00048798"/>
    </source>
</evidence>
<dbReference type="Pfam" id="PF01063">
    <property type="entry name" value="Aminotran_4"/>
    <property type="match status" value="1"/>
</dbReference>
<keyword evidence="10 16" id="KW-0663">Pyridoxal phosphate</keyword>
<keyword evidence="9 17" id="KW-0808">Transferase</keyword>
<evidence type="ECO:0000313" key="19">
    <source>
        <dbReference type="Proteomes" id="UP001197609"/>
    </source>
</evidence>
<evidence type="ECO:0000256" key="9">
    <source>
        <dbReference type="ARBA" id="ARBA00022679"/>
    </source>
</evidence>
<protein>
    <recommendedName>
        <fullName evidence="17">Branched-chain-amino-acid aminotransferase</fullName>
        <shortName evidence="17">BCAT</shortName>
        <ecNumber evidence="17">2.6.1.42</ecNumber>
    </recommendedName>
</protein>
<evidence type="ECO:0000256" key="1">
    <source>
        <dbReference type="ARBA" id="ARBA00001933"/>
    </source>
</evidence>
<dbReference type="GO" id="GO:0004084">
    <property type="term" value="F:branched-chain-amino-acid transaminase activity"/>
    <property type="evidence" value="ECO:0007669"/>
    <property type="project" value="UniProtKB-EC"/>
</dbReference>
<dbReference type="PROSITE" id="PS00770">
    <property type="entry name" value="AA_TRANSFER_CLASS_4"/>
    <property type="match status" value="1"/>
</dbReference>
<dbReference type="EC" id="2.6.1.42" evidence="17"/>
<accession>A0AAJ1AGN5</accession>
<comment type="cofactor">
    <cofactor evidence="1 16">
        <name>pyridoxal 5'-phosphate</name>
        <dbReference type="ChEBI" id="CHEBI:597326"/>
    </cofactor>
</comment>
<comment type="catalytic activity">
    <reaction evidence="13 17">
        <text>L-isoleucine + 2-oxoglutarate = (S)-3-methyl-2-oxopentanoate + L-glutamate</text>
        <dbReference type="Rhea" id="RHEA:24801"/>
        <dbReference type="ChEBI" id="CHEBI:16810"/>
        <dbReference type="ChEBI" id="CHEBI:29985"/>
        <dbReference type="ChEBI" id="CHEBI:35146"/>
        <dbReference type="ChEBI" id="CHEBI:58045"/>
        <dbReference type="EC" id="2.6.1.42"/>
    </reaction>
</comment>
<dbReference type="PANTHER" id="PTHR42743:SF4">
    <property type="entry name" value="BRANCHED-CHAIN-AMINO-ACID AMINOTRANSFERASE-RELATED"/>
    <property type="match status" value="1"/>
</dbReference>
<dbReference type="InterPro" id="IPR036038">
    <property type="entry name" value="Aminotransferase-like"/>
</dbReference>
<evidence type="ECO:0000256" key="14">
    <source>
        <dbReference type="ARBA" id="ARBA00049229"/>
    </source>
</evidence>
<evidence type="ECO:0000256" key="7">
    <source>
        <dbReference type="ARBA" id="ARBA00022576"/>
    </source>
</evidence>
<dbReference type="InterPro" id="IPR001544">
    <property type="entry name" value="Aminotrans_IV"/>
</dbReference>
<evidence type="ECO:0000256" key="3">
    <source>
        <dbReference type="ARBA" id="ARBA00004824"/>
    </source>
</evidence>
<reference evidence="18 19" key="1">
    <citation type="journal article" date="2021" name="bioRxiv">
        <title>Unraveling nitrogen, sulfur and carbon metabolic pathways and microbial community transcriptional responses to substrate deprivation and toxicity stresses in a bioreactor mimicking anoxic brackish coastal sediment conditions.</title>
        <authorList>
            <person name="Martins P.D."/>
            <person name="Echeveste M.J."/>
            <person name="Arshad A."/>
            <person name="Kurth J."/>
            <person name="Ouboter H."/>
            <person name="Jetten M.S.M."/>
            <person name="Welte C.U."/>
        </authorList>
    </citation>
    <scope>NUCLEOTIDE SEQUENCE [LARGE SCALE GENOMIC DNA]</scope>
    <source>
        <strain evidence="18">MAG_38</strain>
    </source>
</reference>
<evidence type="ECO:0000256" key="6">
    <source>
        <dbReference type="ARBA" id="ARBA00009320"/>
    </source>
</evidence>
<dbReference type="EMBL" id="JAIOIU010000043">
    <property type="protein sequence ID" value="MBZ0159354.1"/>
    <property type="molecule type" value="Genomic_DNA"/>
</dbReference>
<dbReference type="AlphaFoldDB" id="A0AAJ1AGN5"/>
<comment type="pathway">
    <text evidence="5 17">Amino-acid biosynthesis; L-leucine biosynthesis; L-leucine from 3-methyl-2-oxobutanoate: step 4/4.</text>
</comment>
<dbReference type="PANTHER" id="PTHR42743">
    <property type="entry name" value="AMINO-ACID AMINOTRANSFERASE"/>
    <property type="match status" value="1"/>
</dbReference>
<comment type="pathway">
    <text evidence="3 17">Amino-acid biosynthesis; L-isoleucine biosynthesis; L-isoleucine from 2-oxobutanoate: step 4/4.</text>
</comment>
<organism evidence="18 19">
    <name type="scientific">Candidatus Methylomirabilis tolerans</name>
    <dbReference type="NCBI Taxonomy" id="3123416"/>
    <lineage>
        <taxon>Bacteria</taxon>
        <taxon>Candidatus Methylomirabilota</taxon>
        <taxon>Candidatus Methylomirabilia</taxon>
        <taxon>Candidatus Methylomirabilales</taxon>
        <taxon>Candidatus Methylomirabilaceae</taxon>
        <taxon>Candidatus Methylomirabilis</taxon>
    </lineage>
</organism>
<comment type="pathway">
    <text evidence="4 17">Amino-acid biosynthesis; L-valine biosynthesis; L-valine from pyruvate: step 4/4.</text>
</comment>
<evidence type="ECO:0000256" key="12">
    <source>
        <dbReference type="ARBA" id="ARBA00048212"/>
    </source>
</evidence>
<evidence type="ECO:0000256" key="5">
    <source>
        <dbReference type="ARBA" id="ARBA00005072"/>
    </source>
</evidence>
<dbReference type="CDD" id="cd01557">
    <property type="entry name" value="BCAT_beta_family"/>
    <property type="match status" value="1"/>
</dbReference>
<dbReference type="InterPro" id="IPR043132">
    <property type="entry name" value="BCAT-like_C"/>
</dbReference>
<dbReference type="Gene3D" id="3.30.470.10">
    <property type="match status" value="1"/>
</dbReference>
<dbReference type="Proteomes" id="UP001197609">
    <property type="component" value="Unassembled WGS sequence"/>
</dbReference>
<evidence type="ECO:0000256" key="17">
    <source>
        <dbReference type="RuleBase" id="RU364094"/>
    </source>
</evidence>
<sequence length="303" mass="33996">MTYAYFKGQFVSLDQAKVSIQNNTFQYGTGIFEGIRAYWNPDEGQLYVFRMEEHYVRLLRNCRVLKLTIGKDEKELSEITLELLKKNYPETDTYIRPIAYVDSDGIGPKFIGYSTGFAMYTLPLGDYINVSSGIKVGFSSWRRINDNSIPARCKVTGGYVNSALAKTEALEHGYDEAIFLTEKGFISEGSAENIFLVRGGKLITPALSEDILEGITRETVIELAREELGIETIERPIGRTELYVADEAFLCGTGAQVSPMIEADKRPLGTGRIGPITSKIQALYFDVVKGKQKKYAHWLTPVY</sequence>
<evidence type="ECO:0000256" key="15">
    <source>
        <dbReference type="RuleBase" id="RU004106"/>
    </source>
</evidence>
<comment type="function">
    <text evidence="2 17">Acts on leucine, isoleucine and valine.</text>
</comment>